<dbReference type="CDD" id="cd06578">
    <property type="entry name" value="HemD"/>
    <property type="match status" value="1"/>
</dbReference>
<dbReference type="Proteomes" id="UP000265962">
    <property type="component" value="Unassembled WGS sequence"/>
</dbReference>
<evidence type="ECO:0000256" key="9">
    <source>
        <dbReference type="SAM" id="MobiDB-lite"/>
    </source>
</evidence>
<dbReference type="Pfam" id="PF01208">
    <property type="entry name" value="URO-D"/>
    <property type="match status" value="1"/>
</dbReference>
<dbReference type="CDD" id="cd00717">
    <property type="entry name" value="URO-D"/>
    <property type="match status" value="1"/>
</dbReference>
<evidence type="ECO:0000259" key="10">
    <source>
        <dbReference type="PROSITE" id="PS00906"/>
    </source>
</evidence>
<dbReference type="SUPFAM" id="SSF51726">
    <property type="entry name" value="UROD/MetE-like"/>
    <property type="match status" value="1"/>
</dbReference>
<keyword evidence="5 7" id="KW-0456">Lyase</keyword>
<feature type="domain" description="Uroporphyrinogen decarboxylase (URO-D)" evidence="11">
    <location>
        <begin position="428"/>
        <end position="444"/>
    </location>
</feature>
<comment type="function">
    <text evidence="7">Catalyzes the decarboxylation of four acetate groups of uroporphyrinogen-III to yield coproporphyrinogen-III.</text>
</comment>
<keyword evidence="4 7" id="KW-0210">Decarboxylase</keyword>
<dbReference type="UniPathway" id="UPA00251">
    <property type="reaction ID" value="UER00321"/>
</dbReference>
<dbReference type="InterPro" id="IPR036108">
    <property type="entry name" value="4pyrrol_syn_uPrphyn_synt_sf"/>
</dbReference>
<dbReference type="EC" id="4.1.1.37" evidence="3 7"/>
<feature type="site" description="Transition state stabilizer" evidence="7">
    <location>
        <position position="365"/>
    </location>
</feature>
<dbReference type="PANTHER" id="PTHR21091:SF169">
    <property type="entry name" value="UROPORPHYRINOGEN DECARBOXYLASE"/>
    <property type="match status" value="1"/>
</dbReference>
<dbReference type="AlphaFoldDB" id="A0A375I4C2"/>
<dbReference type="Pfam" id="PF02602">
    <property type="entry name" value="HEM4"/>
    <property type="match status" value="1"/>
</dbReference>
<sequence length="636" mass="66242">MNAPDRRPVLLVRPDGNERDAAALDTHGIASSIDPYLQTRACDDPMPARRLVGLLSAAGAQAVLVITSPRTWGHLESAAGAAPLERAAATALNQGLRVFATGRGTLDTLPEALAARAETAPNAKALVALLNDTVLPQIRALPMPVVEALAILPGSLIARAELPEGLRAGGWRVLQLPVYTTDSRPDTPTSVGALACGAHSAVLLRSSSAARALARFAGPEGIGAGTRVLGAGPTTSATARDLGLDVIECTCTEPTALAAEVARVLGAPDTGWRDGGEAPDELGPDHPSRSPGVANSPLLRAARGERPERTPVWFMRQAGRSLPEYRAAREGIGMLESCLNPPLAAELTLQPVRRYGVDAAIFYSDIMVPLKLAGLGVDIVPGVGPVLDHPVRTAADVDALPELPDEALDPIREAVRLAVAELGDVPLIGFAGAPYTVASYLVEGGPSATHEHTRALMRTSPEVFDRLLDWVARADTAFLRAQVLSGASAVQLFDSWAGRLSEADYLVHAQPASGRVLRAIGRFGVPRIHFGTGTAALLRAMRDAGADVMGVAADLTLARANDLLGGRTVLQGNLDPALLSGPVEAIDAALEQILTEGRLAPAHIVNLAHGVPKDADPQVLAHIVDVVHDAGAEKGE</sequence>
<keyword evidence="7" id="KW-0963">Cytoplasm</keyword>
<feature type="binding site" evidence="7">
    <location>
        <begin position="316"/>
        <end position="320"/>
    </location>
    <ligand>
        <name>substrate</name>
    </ligand>
</feature>
<evidence type="ECO:0000256" key="7">
    <source>
        <dbReference type="HAMAP-Rule" id="MF_00218"/>
    </source>
</evidence>
<feature type="region of interest" description="Disordered" evidence="9">
    <location>
        <begin position="268"/>
        <end position="297"/>
    </location>
</feature>
<feature type="binding site" evidence="7">
    <location>
        <position position="365"/>
    </location>
    <ligand>
        <name>substrate</name>
    </ligand>
</feature>
<dbReference type="RefSeq" id="WP_119715375.1">
    <property type="nucleotide sequence ID" value="NZ_OMOH01000004.1"/>
</dbReference>
<evidence type="ECO:0000256" key="5">
    <source>
        <dbReference type="ARBA" id="ARBA00023239"/>
    </source>
</evidence>
<dbReference type="HAMAP" id="MF_00218">
    <property type="entry name" value="URO_D"/>
    <property type="match status" value="1"/>
</dbReference>
<dbReference type="OrthoDB" id="9806656at2"/>
<dbReference type="InterPro" id="IPR038071">
    <property type="entry name" value="UROD/MetE-like_sf"/>
</dbReference>
<evidence type="ECO:0000256" key="3">
    <source>
        <dbReference type="ARBA" id="ARBA00012288"/>
    </source>
</evidence>
<feature type="binding site" evidence="7">
    <location>
        <position position="609"/>
    </location>
    <ligand>
        <name>substrate</name>
    </ligand>
</feature>
<dbReference type="GO" id="GO:0006782">
    <property type="term" value="P:protoporphyrinogen IX biosynthetic process"/>
    <property type="evidence" value="ECO:0007669"/>
    <property type="project" value="UniProtKB-UniRule"/>
</dbReference>
<accession>A0A375I4C2</accession>
<dbReference type="Gene3D" id="3.40.50.10090">
    <property type="match status" value="2"/>
</dbReference>
<comment type="subunit">
    <text evidence="7">Homodimer.</text>
</comment>
<comment type="subcellular location">
    <subcellularLocation>
        <location evidence="7">Cytoplasm</location>
    </subcellularLocation>
</comment>
<protein>
    <recommendedName>
        <fullName evidence="3 7">Uroporphyrinogen decarboxylase</fullName>
        <shortName evidence="7">UPD</shortName>
        <shortName evidence="7">URO-D</shortName>
        <ecNumber evidence="3 7">4.1.1.37</ecNumber>
    </recommendedName>
</protein>
<dbReference type="InterPro" id="IPR006361">
    <property type="entry name" value="Uroporphyrinogen_deCO2ase_HemE"/>
</dbReference>
<feature type="domain" description="Uroporphyrinogen decarboxylase (URO-D)" evidence="10">
    <location>
        <begin position="311"/>
        <end position="320"/>
    </location>
</feature>
<dbReference type="PANTHER" id="PTHR21091">
    <property type="entry name" value="METHYLTETRAHYDROFOLATE:HOMOCYSTEINE METHYLTRANSFERASE RELATED"/>
    <property type="match status" value="1"/>
</dbReference>
<evidence type="ECO:0000256" key="6">
    <source>
        <dbReference type="ARBA" id="ARBA00023244"/>
    </source>
</evidence>
<evidence type="ECO:0000256" key="8">
    <source>
        <dbReference type="RuleBase" id="RU004169"/>
    </source>
</evidence>
<dbReference type="PROSITE" id="PS00907">
    <property type="entry name" value="UROD_2"/>
    <property type="match status" value="1"/>
</dbReference>
<comment type="similarity">
    <text evidence="2 7 8">Belongs to the uroporphyrinogen decarboxylase family.</text>
</comment>
<gene>
    <name evidence="7" type="primary">hemE</name>
    <name evidence="12" type="ORF">PROPJV5_1128</name>
</gene>
<evidence type="ECO:0000313" key="12">
    <source>
        <dbReference type="EMBL" id="SPF68185.1"/>
    </source>
</evidence>
<dbReference type="NCBIfam" id="TIGR01464">
    <property type="entry name" value="hemE"/>
    <property type="match status" value="1"/>
</dbReference>
<dbReference type="Gene3D" id="3.20.20.210">
    <property type="match status" value="1"/>
</dbReference>
<dbReference type="EMBL" id="OMOH01000004">
    <property type="protein sequence ID" value="SPF68185.1"/>
    <property type="molecule type" value="Genomic_DNA"/>
</dbReference>
<dbReference type="PROSITE" id="PS00906">
    <property type="entry name" value="UROD_1"/>
    <property type="match status" value="1"/>
</dbReference>
<comment type="catalytic activity">
    <reaction evidence="7">
        <text>uroporphyrinogen III + 4 H(+) = coproporphyrinogen III + 4 CO2</text>
        <dbReference type="Rhea" id="RHEA:19865"/>
        <dbReference type="ChEBI" id="CHEBI:15378"/>
        <dbReference type="ChEBI" id="CHEBI:16526"/>
        <dbReference type="ChEBI" id="CHEBI:57308"/>
        <dbReference type="ChEBI" id="CHEBI:57309"/>
        <dbReference type="EC" id="4.1.1.37"/>
    </reaction>
</comment>
<dbReference type="InterPro" id="IPR003754">
    <property type="entry name" value="4pyrrol_synth_uPrphyn_synth"/>
</dbReference>
<comment type="caution">
    <text evidence="7">Lacks conserved residue(s) required for the propagation of feature annotation.</text>
</comment>
<comment type="pathway">
    <text evidence="1 7">Porphyrin-containing compound metabolism; protoporphyrin-IX biosynthesis; coproporphyrinogen-III from 5-aminolevulinate: step 4/4.</text>
</comment>
<evidence type="ECO:0000256" key="1">
    <source>
        <dbReference type="ARBA" id="ARBA00004804"/>
    </source>
</evidence>
<reference evidence="13" key="1">
    <citation type="submission" date="2018-02" db="EMBL/GenBank/DDBJ databases">
        <authorList>
            <person name="Hornung B."/>
        </authorList>
    </citation>
    <scope>NUCLEOTIDE SEQUENCE [LARGE SCALE GENOMIC DNA]</scope>
</reference>
<keyword evidence="6 7" id="KW-0627">Porphyrin biosynthesis</keyword>
<dbReference type="InterPro" id="IPR000257">
    <property type="entry name" value="Uroporphyrinogen_deCOase"/>
</dbReference>
<keyword evidence="13" id="KW-1185">Reference proteome</keyword>
<proteinExistence type="inferred from homology"/>
<feature type="binding site" evidence="7">
    <location>
        <position position="440"/>
    </location>
    <ligand>
        <name>substrate</name>
    </ligand>
</feature>
<feature type="binding site" evidence="7">
    <location>
        <position position="495"/>
    </location>
    <ligand>
        <name>substrate</name>
    </ligand>
</feature>
<dbReference type="GO" id="GO:0005829">
    <property type="term" value="C:cytosol"/>
    <property type="evidence" value="ECO:0007669"/>
    <property type="project" value="TreeGrafter"/>
</dbReference>
<evidence type="ECO:0000256" key="2">
    <source>
        <dbReference type="ARBA" id="ARBA00009935"/>
    </source>
</evidence>
<evidence type="ECO:0000259" key="11">
    <source>
        <dbReference type="PROSITE" id="PS00907"/>
    </source>
</evidence>
<dbReference type="GO" id="GO:0004853">
    <property type="term" value="F:uroporphyrinogen decarboxylase activity"/>
    <property type="evidence" value="ECO:0007669"/>
    <property type="project" value="UniProtKB-UniRule"/>
</dbReference>
<evidence type="ECO:0000256" key="4">
    <source>
        <dbReference type="ARBA" id="ARBA00022793"/>
    </source>
</evidence>
<dbReference type="GO" id="GO:0004852">
    <property type="term" value="F:uroporphyrinogen-III synthase activity"/>
    <property type="evidence" value="ECO:0007669"/>
    <property type="project" value="InterPro"/>
</dbReference>
<organism evidence="12 13">
    <name type="scientific">Propionibacterium ruminifibrarum</name>
    <dbReference type="NCBI Taxonomy" id="1962131"/>
    <lineage>
        <taxon>Bacteria</taxon>
        <taxon>Bacillati</taxon>
        <taxon>Actinomycetota</taxon>
        <taxon>Actinomycetes</taxon>
        <taxon>Propionibacteriales</taxon>
        <taxon>Propionibacteriaceae</taxon>
        <taxon>Propionibacterium</taxon>
    </lineage>
</organism>
<name>A0A375I4C2_9ACTN</name>
<evidence type="ECO:0000313" key="13">
    <source>
        <dbReference type="Proteomes" id="UP000265962"/>
    </source>
</evidence>
<dbReference type="SUPFAM" id="SSF69618">
    <property type="entry name" value="HemD-like"/>
    <property type="match status" value="1"/>
</dbReference>